<protein>
    <submittedName>
        <fullName evidence="1">Uncharacterized protein</fullName>
    </submittedName>
</protein>
<organism evidence="1 2">
    <name type="scientific">Amycolatopsis sulphurea</name>
    <dbReference type="NCBI Taxonomy" id="76022"/>
    <lineage>
        <taxon>Bacteria</taxon>
        <taxon>Bacillati</taxon>
        <taxon>Actinomycetota</taxon>
        <taxon>Actinomycetes</taxon>
        <taxon>Pseudonocardiales</taxon>
        <taxon>Pseudonocardiaceae</taxon>
        <taxon>Amycolatopsis</taxon>
    </lineage>
</organism>
<gene>
    <name evidence="1" type="ORF">ATK36_4349</name>
</gene>
<sequence length="204" mass="22391">MSHRPIIDAGPGLNFLSINKERLLIEILGPLSTPETVQDEVLRKARQDGRFRSAAAVWQKLTPKWVQILSDDQTPELAAVVHRITQLPMEERLKHPKDLGETMVIAHAVVAAESGETVTVLIDDGSGARIATSEINRLRRLRTSGRAVGSIMLVSTLTILERAAGGQHIPDKATMRSIYDRLRGLDDGLPPIQNTNLLSAACWP</sequence>
<dbReference type="Proteomes" id="UP000243542">
    <property type="component" value="Unassembled WGS sequence"/>
</dbReference>
<dbReference type="RefSeq" id="WP_098513152.1">
    <property type="nucleotide sequence ID" value="NZ_JBIAKZ010000001.1"/>
</dbReference>
<dbReference type="EMBL" id="PDJK01000002">
    <property type="protein sequence ID" value="PFG49210.1"/>
    <property type="molecule type" value="Genomic_DNA"/>
</dbReference>
<evidence type="ECO:0000313" key="1">
    <source>
        <dbReference type="EMBL" id="PFG49210.1"/>
    </source>
</evidence>
<dbReference type="AlphaFoldDB" id="A0A2A9FFD0"/>
<keyword evidence="2" id="KW-1185">Reference proteome</keyword>
<reference evidence="1 2" key="1">
    <citation type="submission" date="2017-10" db="EMBL/GenBank/DDBJ databases">
        <title>Sequencing the genomes of 1000 actinobacteria strains.</title>
        <authorList>
            <person name="Klenk H.-P."/>
        </authorList>
    </citation>
    <scope>NUCLEOTIDE SEQUENCE [LARGE SCALE GENOMIC DNA]</scope>
    <source>
        <strain evidence="1 2">DSM 46092</strain>
    </source>
</reference>
<accession>A0A2A9FFD0</accession>
<evidence type="ECO:0000313" key="2">
    <source>
        <dbReference type="Proteomes" id="UP000243542"/>
    </source>
</evidence>
<name>A0A2A9FFD0_9PSEU</name>
<dbReference type="CDD" id="cd18703">
    <property type="entry name" value="PIN_VapC-like"/>
    <property type="match status" value="1"/>
</dbReference>
<comment type="caution">
    <text evidence="1">The sequence shown here is derived from an EMBL/GenBank/DDBJ whole genome shotgun (WGS) entry which is preliminary data.</text>
</comment>
<proteinExistence type="predicted"/>